<dbReference type="Proteomes" id="UP000230611">
    <property type="component" value="Unassembled WGS sequence"/>
</dbReference>
<organism evidence="2 3">
    <name type="scientific">Candidatus Falkowbacteria bacterium CG_4_9_14_3_um_filter_38_19</name>
    <dbReference type="NCBI Taxonomy" id="1974559"/>
    <lineage>
        <taxon>Bacteria</taxon>
        <taxon>Candidatus Falkowiibacteriota</taxon>
    </lineage>
</organism>
<protein>
    <submittedName>
        <fullName evidence="2">Uncharacterized protein</fullName>
    </submittedName>
</protein>
<gene>
    <name evidence="2" type="ORF">CO116_00355</name>
</gene>
<evidence type="ECO:0000313" key="2">
    <source>
        <dbReference type="EMBL" id="PJB17955.1"/>
    </source>
</evidence>
<proteinExistence type="predicted"/>
<comment type="caution">
    <text evidence="2">The sequence shown here is derived from an EMBL/GenBank/DDBJ whole genome shotgun (WGS) entry which is preliminary data.</text>
</comment>
<feature type="transmembrane region" description="Helical" evidence="1">
    <location>
        <begin position="12"/>
        <end position="33"/>
    </location>
</feature>
<keyword evidence="1" id="KW-0472">Membrane</keyword>
<keyword evidence="1" id="KW-0812">Transmembrane</keyword>
<evidence type="ECO:0000313" key="3">
    <source>
        <dbReference type="Proteomes" id="UP000230611"/>
    </source>
</evidence>
<dbReference type="AlphaFoldDB" id="A0A2M8AK65"/>
<name>A0A2M8AK65_9BACT</name>
<keyword evidence="1" id="KW-1133">Transmembrane helix</keyword>
<feature type="non-terminal residue" evidence="2">
    <location>
        <position position="1"/>
    </location>
</feature>
<evidence type="ECO:0000256" key="1">
    <source>
        <dbReference type="SAM" id="Phobius"/>
    </source>
</evidence>
<dbReference type="EMBL" id="PFUO01000018">
    <property type="protein sequence ID" value="PJB17955.1"/>
    <property type="molecule type" value="Genomic_DNA"/>
</dbReference>
<reference evidence="3" key="1">
    <citation type="submission" date="2017-09" db="EMBL/GenBank/DDBJ databases">
        <title>Depth-based differentiation of microbial function through sediment-hosted aquifers and enrichment of novel symbionts in the deep terrestrial subsurface.</title>
        <authorList>
            <person name="Probst A.J."/>
            <person name="Ladd B."/>
            <person name="Jarett J.K."/>
            <person name="Geller-Mcgrath D.E."/>
            <person name="Sieber C.M.K."/>
            <person name="Emerson J.B."/>
            <person name="Anantharaman K."/>
            <person name="Thomas B.C."/>
            <person name="Malmstrom R."/>
            <person name="Stieglmeier M."/>
            <person name="Klingl A."/>
            <person name="Woyke T."/>
            <person name="Ryan C.M."/>
            <person name="Banfield J.F."/>
        </authorList>
    </citation>
    <scope>NUCLEOTIDE SEQUENCE [LARGE SCALE GENOMIC DNA]</scope>
</reference>
<sequence length="497" mass="56789">FSKIYLIMQKVFIWKIRLILWFALALLAGYLLYQGVRPSGQVSYSHDFSQKDKTSFFIGQLTPAERIKTNTNGSQIVIGDPVYFSLRSLRNFSKAKITLKFQNPDDLPLIEIGPLVDKIIWRYDLKPLRNKTVDQLALVWPVIRGRGQEILLQRQKKYETINEFLKNPPPLNEIAVYNYNFKNNYTLPDYQALGKEIAIKYSLRGTYQFYVYIKNEELNLQLAFSDLNKNKDSDQIELNLYYQDKLIDQKVLADTGAGADDGEKINRGKLELVEANLPEGVYKVELRVNDDIITDELVSQQNKLSFINRLWLAGATEKNIELITDSNIINAQTINPASLQNIRIGNKDLNLSNTYQQFSLKNQENISSIKLAKGDVIISGNGVFSFSQDSFFNPIVKKVDSSIDINASGINYVLANYQTPSEQDGWQITEAEFDIANAYRESPRYQLGGTNKISWLISLPGLKAEDDIDDKIIIGEIKVDLQGKSLWEKFKSVFNRD</sequence>
<accession>A0A2M8AK65</accession>